<comment type="caution">
    <text evidence="1">The sequence shown here is derived from an EMBL/GenBank/DDBJ whole genome shotgun (WGS) entry which is preliminary data.</text>
</comment>
<accession>A0A7X6MBA5</accession>
<dbReference type="RefSeq" id="WP_061080736.1">
    <property type="nucleotide sequence ID" value="NZ_JAAXPG010000002.1"/>
</dbReference>
<evidence type="ECO:0000313" key="2">
    <source>
        <dbReference type="Proteomes" id="UP000553209"/>
    </source>
</evidence>
<dbReference type="Proteomes" id="UP000553209">
    <property type="component" value="Unassembled WGS sequence"/>
</dbReference>
<keyword evidence="2" id="KW-1185">Reference proteome</keyword>
<reference evidence="1 2" key="1">
    <citation type="submission" date="2020-04" db="EMBL/GenBank/DDBJ databases">
        <title>MicrobeNet Type strains.</title>
        <authorList>
            <person name="Nicholson A.C."/>
        </authorList>
    </citation>
    <scope>NUCLEOTIDE SEQUENCE [LARGE SCALE GENOMIC DNA]</scope>
    <source>
        <strain evidence="1 2">ATCC 23612</strain>
    </source>
</reference>
<evidence type="ECO:0000313" key="1">
    <source>
        <dbReference type="EMBL" id="NKY96600.1"/>
    </source>
</evidence>
<proteinExistence type="predicted"/>
<organism evidence="1 2">
    <name type="scientific">Nocardiopsis alborubida</name>
    <dbReference type="NCBI Taxonomy" id="146802"/>
    <lineage>
        <taxon>Bacteria</taxon>
        <taxon>Bacillati</taxon>
        <taxon>Actinomycetota</taxon>
        <taxon>Actinomycetes</taxon>
        <taxon>Streptosporangiales</taxon>
        <taxon>Nocardiopsidaceae</taxon>
        <taxon>Nocardiopsis</taxon>
    </lineage>
</organism>
<gene>
    <name evidence="1" type="ORF">HGB44_02775</name>
</gene>
<sequence length="104" mass="11159">MTTAAVREDTTVAFPVGIELTGRLIHDAERSVLVLETDEGPEPLSTSLASYGLLPADGCVFVKGWSEHAGLAESLEEQGLIEIEDRLVVGPFSSTAYEVRVLLD</sequence>
<dbReference type="AlphaFoldDB" id="A0A7X6MBA5"/>
<name>A0A7X6MBA5_9ACTN</name>
<protein>
    <submittedName>
        <fullName evidence="1">Uncharacterized protein</fullName>
    </submittedName>
</protein>
<dbReference type="EMBL" id="JAAXPG010000002">
    <property type="protein sequence ID" value="NKY96600.1"/>
    <property type="molecule type" value="Genomic_DNA"/>
</dbReference>